<evidence type="ECO:0000256" key="1">
    <source>
        <dbReference type="SAM" id="MobiDB-lite"/>
    </source>
</evidence>
<dbReference type="Proteomes" id="UP000053825">
    <property type="component" value="Unassembled WGS sequence"/>
</dbReference>
<sequence>MLTAESQYLLQTHSIAISHVGYASKRICIEVRAEVDPKDIVSRIFNCPILKYHYLKELKIAHVHIYGEAIDPSTLKKYYDAAHYIQDEADKRYSNLIRILKGVKDFKEVTGIDVNLHVSSEHQNSFEMFDSEGQSLVKCGGGQQPLYGLKVQAAKNEITLDCKGFITSSEEEKKVEQIQIIVRPEHADGVKYKFESEVDIFDHLHERAINYSYNRKKGSFLITFDDPLIEFNEILEIGKDLDQVIGDYGNKVKTLKQSLPKEIALFSDCTEDKVIVNGEGFNQYNFPVNLDNKLVFLDGVRKNVKINILPETSIGNEMENKETQPEQPIKSEGTPRKTRKPRAAVKSILEERIAIEKAVVEAINSRLTPDTITSVAKICKGQGDVEQFNAEVFKLIPKVNLLDLLRHNSYPDIFIDDRYINMPSKEPFHVLFVAKCDPKFIKDIVFDFKYSEHEKNEVTHLVLENAVELKPEELAPLTDPKKIYAQREKFLKAIPTDAEVRISYDCIGDNHGFGRYTDVKNPAGETVAAQTHLTEEKVKPVFDRIGKVASHIGFEVKEQSAERLWNTTQNVVRRKNIDWVYSVRDDRNKG</sequence>
<evidence type="ECO:0000313" key="3">
    <source>
        <dbReference type="Proteomes" id="UP000053825"/>
    </source>
</evidence>
<protein>
    <submittedName>
        <fullName evidence="2">Uncharacterized protein</fullName>
    </submittedName>
</protein>
<accession>A0A0L7QIZ2</accession>
<organism evidence="2 3">
    <name type="scientific">Habropoda laboriosa</name>
    <dbReference type="NCBI Taxonomy" id="597456"/>
    <lineage>
        <taxon>Eukaryota</taxon>
        <taxon>Metazoa</taxon>
        <taxon>Ecdysozoa</taxon>
        <taxon>Arthropoda</taxon>
        <taxon>Hexapoda</taxon>
        <taxon>Insecta</taxon>
        <taxon>Pterygota</taxon>
        <taxon>Neoptera</taxon>
        <taxon>Endopterygota</taxon>
        <taxon>Hymenoptera</taxon>
        <taxon>Apocrita</taxon>
        <taxon>Aculeata</taxon>
        <taxon>Apoidea</taxon>
        <taxon>Anthophila</taxon>
        <taxon>Apidae</taxon>
        <taxon>Habropoda</taxon>
    </lineage>
</organism>
<evidence type="ECO:0000313" key="2">
    <source>
        <dbReference type="EMBL" id="KOC58540.1"/>
    </source>
</evidence>
<feature type="region of interest" description="Disordered" evidence="1">
    <location>
        <begin position="316"/>
        <end position="342"/>
    </location>
</feature>
<dbReference type="EMBL" id="KQ415617">
    <property type="protein sequence ID" value="KOC58540.1"/>
    <property type="molecule type" value="Genomic_DNA"/>
</dbReference>
<keyword evidence="3" id="KW-1185">Reference proteome</keyword>
<dbReference type="AlphaFoldDB" id="A0A0L7QIZ2"/>
<proteinExistence type="predicted"/>
<gene>
    <name evidence="2" type="ORF">WH47_09779</name>
</gene>
<name>A0A0L7QIZ2_9HYME</name>
<reference evidence="2 3" key="1">
    <citation type="submission" date="2015-07" db="EMBL/GenBank/DDBJ databases">
        <title>The genome of Habropoda laboriosa.</title>
        <authorList>
            <person name="Pan H."/>
            <person name="Kapheim K."/>
        </authorList>
    </citation>
    <scope>NUCLEOTIDE SEQUENCE [LARGE SCALE GENOMIC DNA]</scope>
    <source>
        <strain evidence="2">0110345459</strain>
    </source>
</reference>